<dbReference type="GO" id="GO:0050660">
    <property type="term" value="F:flavin adenine dinucleotide binding"/>
    <property type="evidence" value="ECO:0007669"/>
    <property type="project" value="InterPro"/>
</dbReference>
<feature type="domain" description="Glucose-methanol-choline oxidoreductase N-terminal" evidence="7">
    <location>
        <begin position="290"/>
        <end position="383"/>
    </location>
</feature>
<keyword evidence="3" id="KW-0285">Flavoprotein</keyword>
<evidence type="ECO:0000256" key="1">
    <source>
        <dbReference type="ARBA" id="ARBA00001974"/>
    </source>
</evidence>
<dbReference type="InterPro" id="IPR000172">
    <property type="entry name" value="GMC_OxRdtase_N"/>
</dbReference>
<evidence type="ECO:0000256" key="6">
    <source>
        <dbReference type="SAM" id="MobiDB-lite"/>
    </source>
</evidence>
<feature type="domain" description="Glucose-methanol-choline oxidoreductase C-terminal" evidence="9">
    <location>
        <begin position="463"/>
        <end position="600"/>
    </location>
</feature>
<dbReference type="Gene3D" id="3.50.50.60">
    <property type="entry name" value="FAD/NAD(P)-binding domain"/>
    <property type="match status" value="1"/>
</dbReference>
<dbReference type="InterPro" id="IPR036188">
    <property type="entry name" value="FAD/NAD-bd_sf"/>
</dbReference>
<dbReference type="SUPFAM" id="SSF54373">
    <property type="entry name" value="FAD-linked reductases, C-terminal domain"/>
    <property type="match status" value="1"/>
</dbReference>
<name>A0A524RN31_9CHRO</name>
<evidence type="ECO:0000313" key="11">
    <source>
        <dbReference type="Proteomes" id="UP000317990"/>
    </source>
</evidence>
<dbReference type="GO" id="GO:0016614">
    <property type="term" value="F:oxidoreductase activity, acting on CH-OH group of donors"/>
    <property type="evidence" value="ECO:0007669"/>
    <property type="project" value="InterPro"/>
</dbReference>
<dbReference type="InterPro" id="IPR051473">
    <property type="entry name" value="P2Ox-like"/>
</dbReference>
<dbReference type="SUPFAM" id="SSF51905">
    <property type="entry name" value="FAD/NAD(P)-binding domain"/>
    <property type="match status" value="1"/>
</dbReference>
<feature type="domain" description="FAD-dependent oxidoreductase 2 FAD-binding" evidence="8">
    <location>
        <begin position="73"/>
        <end position="114"/>
    </location>
</feature>
<reference evidence="10 11" key="1">
    <citation type="journal article" date="2019" name="mSystems">
        <title>Life at home and on the roam: Genomic adaptions reflect the dual lifestyle of an intracellular, facultative symbiont.</title>
        <authorList>
            <person name="Burgsdorf I."/>
        </authorList>
    </citation>
    <scope>NUCLEOTIDE SEQUENCE [LARGE SCALE GENOMIC DNA]</scope>
    <source>
        <strain evidence="10">277cV</strain>
    </source>
</reference>
<evidence type="ECO:0000259" key="9">
    <source>
        <dbReference type="Pfam" id="PF05199"/>
    </source>
</evidence>
<dbReference type="AlphaFoldDB" id="A0A524RN31"/>
<feature type="compositionally biased region" description="Polar residues" evidence="6">
    <location>
        <begin position="10"/>
        <end position="20"/>
    </location>
</feature>
<accession>A0A524RN31</accession>
<protein>
    <submittedName>
        <fullName evidence="10">GMC family oxidoreductase</fullName>
    </submittedName>
</protein>
<dbReference type="Pfam" id="PF00732">
    <property type="entry name" value="GMC_oxred_N"/>
    <property type="match status" value="1"/>
</dbReference>
<gene>
    <name evidence="10" type="ORF">ERJ67_05995</name>
</gene>
<evidence type="ECO:0000256" key="3">
    <source>
        <dbReference type="ARBA" id="ARBA00022630"/>
    </source>
</evidence>
<sequence length="624" mass="67168">MLPPLAATHPDSSLTSPDRSGQISCRITLLGAITADQPVQGLNLRSRTWPAPLDQPPQTIGPLPGSACSAGFDAVVVGSGANGGVAAMTLAQQGLHVAVLDAGPDLSRAAAFGSEPLNMIKRLRNLVVTRRQSVQAGHPGYWKANPDLFVDEPDNPYTTPVGKPFQWIRGRQVGGKSLTWGGITLRLSDHDFAAAARDGHGRNWPIRHADLDPHYTALERFHGVRGEADGLAQLPDGHYRPASPFTAAEDFIRERLARYRPQDRLIHSRGFALEANSEAANPWPRSCSQGGALAVALASGRVHLMADAVVSHVRMNASADAAVGVAYVERHSGRRHRLDARLVVLCASTIESVRILLNSAGAPRQNRLADPYGRLGKGLMDHLSLSRFFHLPGVAVGSPAQPLSGAQSFFIPSSCQLEEEHCGFLRGYGLWGAAQRFDPPGILRRVGRGAIGFLIGHGEVLARDDNQVNLDPCQRDRWGIPAARISCSWGDNERAMLRHIAGHIEAIVGLCGGHCMGLSELFHMPLVRGLVRDFERRHAGGAPPGYYIHEVGGAAMAASPREGVLNPFNQHWQAPNLLVTDGACWVSSGWQSPTLTEMAITRRACLAAADRLRRGVADRLQGQP</sequence>
<dbReference type="InterPro" id="IPR003953">
    <property type="entry name" value="FAD-dep_OxRdtase_2_FAD-bd"/>
</dbReference>
<comment type="similarity">
    <text evidence="2">Belongs to the GMC oxidoreductase family.</text>
</comment>
<comment type="caution">
    <text evidence="10">The sequence shown here is derived from an EMBL/GenBank/DDBJ whole genome shotgun (WGS) entry which is preliminary data.</text>
</comment>
<keyword evidence="5" id="KW-0560">Oxidoreductase</keyword>
<evidence type="ECO:0000313" key="10">
    <source>
        <dbReference type="EMBL" id="TGG92213.1"/>
    </source>
</evidence>
<proteinExistence type="inferred from homology"/>
<comment type="cofactor">
    <cofactor evidence="1">
        <name>FAD</name>
        <dbReference type="ChEBI" id="CHEBI:57692"/>
    </cofactor>
</comment>
<dbReference type="PANTHER" id="PTHR42784:SF1">
    <property type="entry name" value="PYRANOSE 2-OXIDASE"/>
    <property type="match status" value="1"/>
</dbReference>
<evidence type="ECO:0000256" key="5">
    <source>
        <dbReference type="ARBA" id="ARBA00023002"/>
    </source>
</evidence>
<dbReference type="Proteomes" id="UP000317990">
    <property type="component" value="Unassembled WGS sequence"/>
</dbReference>
<evidence type="ECO:0000259" key="7">
    <source>
        <dbReference type="Pfam" id="PF00732"/>
    </source>
</evidence>
<dbReference type="InterPro" id="IPR007867">
    <property type="entry name" value="GMC_OxRtase_C"/>
</dbReference>
<dbReference type="EMBL" id="SRMO01000065">
    <property type="protein sequence ID" value="TGG92213.1"/>
    <property type="molecule type" value="Genomic_DNA"/>
</dbReference>
<dbReference type="Pfam" id="PF05199">
    <property type="entry name" value="GMC_oxred_C"/>
    <property type="match status" value="1"/>
</dbReference>
<feature type="region of interest" description="Disordered" evidence="6">
    <location>
        <begin position="1"/>
        <end position="20"/>
    </location>
</feature>
<evidence type="ECO:0000259" key="8">
    <source>
        <dbReference type="Pfam" id="PF00890"/>
    </source>
</evidence>
<organism evidence="10 11">
    <name type="scientific">Aphanocapsa feldmannii 277cV</name>
    <dbReference type="NCBI Taxonomy" id="2507553"/>
    <lineage>
        <taxon>Bacteria</taxon>
        <taxon>Bacillati</taxon>
        <taxon>Cyanobacteriota</taxon>
        <taxon>Cyanophyceae</taxon>
        <taxon>Oscillatoriophycideae</taxon>
        <taxon>Chroococcales</taxon>
        <taxon>Microcystaceae</taxon>
        <taxon>Aphanocapsa</taxon>
    </lineage>
</organism>
<keyword evidence="4" id="KW-0274">FAD</keyword>
<evidence type="ECO:0000256" key="4">
    <source>
        <dbReference type="ARBA" id="ARBA00022827"/>
    </source>
</evidence>
<dbReference type="PANTHER" id="PTHR42784">
    <property type="entry name" value="PYRANOSE 2-OXIDASE"/>
    <property type="match status" value="1"/>
</dbReference>
<evidence type="ECO:0000256" key="2">
    <source>
        <dbReference type="ARBA" id="ARBA00010790"/>
    </source>
</evidence>
<dbReference type="Pfam" id="PF00890">
    <property type="entry name" value="FAD_binding_2"/>
    <property type="match status" value="1"/>
</dbReference>